<dbReference type="SUPFAM" id="SSF56801">
    <property type="entry name" value="Acetyl-CoA synthetase-like"/>
    <property type="match status" value="1"/>
</dbReference>
<keyword evidence="3" id="KW-1185">Reference proteome</keyword>
<feature type="domain" description="AMP-dependent synthetase/ligase" evidence="1">
    <location>
        <begin position="72"/>
        <end position="169"/>
    </location>
</feature>
<evidence type="ECO:0000313" key="3">
    <source>
        <dbReference type="Proteomes" id="UP001642260"/>
    </source>
</evidence>
<comment type="caution">
    <text evidence="2">The sequence shown here is derived from an EMBL/GenBank/DDBJ whole genome shotgun (WGS) entry which is preliminary data.</text>
</comment>
<dbReference type="InterPro" id="IPR000873">
    <property type="entry name" value="AMP-dep_synth/lig_dom"/>
</dbReference>
<evidence type="ECO:0000313" key="2">
    <source>
        <dbReference type="EMBL" id="CAH8338919.1"/>
    </source>
</evidence>
<name>A0ABC8JSH7_ERUVS</name>
<dbReference type="AlphaFoldDB" id="A0ABC8JSH7"/>
<protein>
    <recommendedName>
        <fullName evidence="1">AMP-dependent synthetase/ligase domain-containing protein</fullName>
    </recommendedName>
</protein>
<dbReference type="Gene3D" id="3.40.50.12780">
    <property type="entry name" value="N-terminal domain of ligase-like"/>
    <property type="match status" value="1"/>
</dbReference>
<gene>
    <name evidence="2" type="ORF">ERUC_LOCUS15006</name>
</gene>
<reference evidence="2 3" key="1">
    <citation type="submission" date="2022-03" db="EMBL/GenBank/DDBJ databases">
        <authorList>
            <person name="Macdonald S."/>
            <person name="Ahmed S."/>
            <person name="Newling K."/>
        </authorList>
    </citation>
    <scope>NUCLEOTIDE SEQUENCE [LARGE SCALE GENOMIC DNA]</scope>
</reference>
<dbReference type="Pfam" id="PF00501">
    <property type="entry name" value="AMP-binding"/>
    <property type="match status" value="1"/>
</dbReference>
<organism evidence="2 3">
    <name type="scientific">Eruca vesicaria subsp. sativa</name>
    <name type="common">Garden rocket</name>
    <name type="synonym">Eruca sativa</name>
    <dbReference type="NCBI Taxonomy" id="29727"/>
    <lineage>
        <taxon>Eukaryota</taxon>
        <taxon>Viridiplantae</taxon>
        <taxon>Streptophyta</taxon>
        <taxon>Embryophyta</taxon>
        <taxon>Tracheophyta</taxon>
        <taxon>Spermatophyta</taxon>
        <taxon>Magnoliopsida</taxon>
        <taxon>eudicotyledons</taxon>
        <taxon>Gunneridae</taxon>
        <taxon>Pentapetalae</taxon>
        <taxon>rosids</taxon>
        <taxon>malvids</taxon>
        <taxon>Brassicales</taxon>
        <taxon>Brassicaceae</taxon>
        <taxon>Brassiceae</taxon>
        <taxon>Eruca</taxon>
    </lineage>
</organism>
<dbReference type="EMBL" id="CAKOAT010141265">
    <property type="protein sequence ID" value="CAH8338919.1"/>
    <property type="molecule type" value="Genomic_DNA"/>
</dbReference>
<dbReference type="Proteomes" id="UP001642260">
    <property type="component" value="Unassembled WGS sequence"/>
</dbReference>
<accession>A0ABC8JSH7</accession>
<evidence type="ECO:0000259" key="1">
    <source>
        <dbReference type="Pfam" id="PF00501"/>
    </source>
</evidence>
<dbReference type="InterPro" id="IPR042099">
    <property type="entry name" value="ANL_N_sf"/>
</dbReference>
<sequence>MKATLKTFNYLSFINPHNLRNSTILSSRHLPQSQLPSSCLNSGFRFFRSNHLFCTQSGSLMEVFKAVLSQGSNSCDRIAIKSDGKSYSYGHLTSSALTISKMFHHEKGGETSKYEGYGSLQGARVGIVAKPSAEFVAGVLGTWFSGGVAVPLALSYPEAELLYVMNNSVRLLVFLCFVYFV</sequence>
<proteinExistence type="predicted"/>